<keyword evidence="2" id="KW-0732">Signal</keyword>
<feature type="region of interest" description="Disordered" evidence="1">
    <location>
        <begin position="29"/>
        <end position="68"/>
    </location>
</feature>
<dbReference type="Proteomes" id="UP000198287">
    <property type="component" value="Unassembled WGS sequence"/>
</dbReference>
<accession>A0A226CV38</accession>
<proteinExistence type="predicted"/>
<feature type="chain" id="PRO_5012850157" evidence="2">
    <location>
        <begin position="27"/>
        <end position="181"/>
    </location>
</feature>
<evidence type="ECO:0000313" key="3">
    <source>
        <dbReference type="EMBL" id="OXA36610.1"/>
    </source>
</evidence>
<comment type="caution">
    <text evidence="3">The sequence shown here is derived from an EMBL/GenBank/DDBJ whole genome shotgun (WGS) entry which is preliminary data.</text>
</comment>
<evidence type="ECO:0000256" key="1">
    <source>
        <dbReference type="SAM" id="MobiDB-lite"/>
    </source>
</evidence>
<keyword evidence="4" id="KW-1185">Reference proteome</keyword>
<name>A0A226CV38_FOLCA</name>
<organism evidence="3 4">
    <name type="scientific">Folsomia candida</name>
    <name type="common">Springtail</name>
    <dbReference type="NCBI Taxonomy" id="158441"/>
    <lineage>
        <taxon>Eukaryota</taxon>
        <taxon>Metazoa</taxon>
        <taxon>Ecdysozoa</taxon>
        <taxon>Arthropoda</taxon>
        <taxon>Hexapoda</taxon>
        <taxon>Collembola</taxon>
        <taxon>Entomobryomorpha</taxon>
        <taxon>Isotomoidea</taxon>
        <taxon>Isotomidae</taxon>
        <taxon>Proisotominae</taxon>
        <taxon>Folsomia</taxon>
    </lineage>
</organism>
<protein>
    <submittedName>
        <fullName evidence="3">Uncharacterized protein</fullName>
    </submittedName>
</protein>
<gene>
    <name evidence="3" type="ORF">Fcan01_28625</name>
</gene>
<dbReference type="EMBL" id="LNIX01000091">
    <property type="protein sequence ID" value="OXA36610.1"/>
    <property type="molecule type" value="Genomic_DNA"/>
</dbReference>
<dbReference type="AlphaFoldDB" id="A0A226CV38"/>
<evidence type="ECO:0000256" key="2">
    <source>
        <dbReference type="SAM" id="SignalP"/>
    </source>
</evidence>
<feature type="signal peptide" evidence="2">
    <location>
        <begin position="1"/>
        <end position="26"/>
    </location>
</feature>
<sequence>MMFSKKGGIALIVLFVFATILSEGEAGGRVKRQRNTDWGPDGIPPPQGNGGGFPPQGNGGGFPPQGNGGGIPPGQRWSYLWTSPVKYHHYSYQYHNKYLDWLINWGWVRARPGPELLGLLRYLDWLINWGWVRARPGPELLVYSDIWFGLSTGAGSGLDLDLSYWSTQISGLAYQLGLGPG</sequence>
<feature type="compositionally biased region" description="Gly residues" evidence="1">
    <location>
        <begin position="48"/>
        <end position="68"/>
    </location>
</feature>
<evidence type="ECO:0000313" key="4">
    <source>
        <dbReference type="Proteomes" id="UP000198287"/>
    </source>
</evidence>
<reference evidence="3 4" key="1">
    <citation type="submission" date="2015-12" db="EMBL/GenBank/DDBJ databases">
        <title>The genome of Folsomia candida.</title>
        <authorList>
            <person name="Faddeeva A."/>
            <person name="Derks M.F."/>
            <person name="Anvar Y."/>
            <person name="Smit S."/>
            <person name="Van Straalen N."/>
            <person name="Roelofs D."/>
        </authorList>
    </citation>
    <scope>NUCLEOTIDE SEQUENCE [LARGE SCALE GENOMIC DNA]</scope>
    <source>
        <strain evidence="3 4">VU population</strain>
        <tissue evidence="3">Whole body</tissue>
    </source>
</reference>